<dbReference type="AlphaFoldDB" id="A0A6G1KL73"/>
<dbReference type="GO" id="GO:0008270">
    <property type="term" value="F:zinc ion binding"/>
    <property type="evidence" value="ECO:0007669"/>
    <property type="project" value="UniProtKB-KW"/>
</dbReference>
<name>A0A6G1KL73_9PLEO</name>
<dbReference type="EMBL" id="MU005765">
    <property type="protein sequence ID" value="KAF2713550.1"/>
    <property type="molecule type" value="Genomic_DNA"/>
</dbReference>
<keyword evidence="1" id="KW-0862">Zinc</keyword>
<accession>A0A6G1KL73</accession>
<dbReference type="PANTHER" id="PTHR47258:SF1">
    <property type="entry name" value="E3 UBIQUITIN-PROTEIN LIGASE XERICO-RELATED"/>
    <property type="match status" value="1"/>
</dbReference>
<evidence type="ECO:0000313" key="4">
    <source>
        <dbReference type="EMBL" id="KAF2713550.1"/>
    </source>
</evidence>
<evidence type="ECO:0000256" key="1">
    <source>
        <dbReference type="PROSITE-ProRule" id="PRU00175"/>
    </source>
</evidence>
<organism evidence="4 5">
    <name type="scientific">Pleomassaria siparia CBS 279.74</name>
    <dbReference type="NCBI Taxonomy" id="1314801"/>
    <lineage>
        <taxon>Eukaryota</taxon>
        <taxon>Fungi</taxon>
        <taxon>Dikarya</taxon>
        <taxon>Ascomycota</taxon>
        <taxon>Pezizomycotina</taxon>
        <taxon>Dothideomycetes</taxon>
        <taxon>Pleosporomycetidae</taxon>
        <taxon>Pleosporales</taxon>
        <taxon>Pleomassariaceae</taxon>
        <taxon>Pleomassaria</taxon>
    </lineage>
</organism>
<evidence type="ECO:0000259" key="3">
    <source>
        <dbReference type="PROSITE" id="PS50089"/>
    </source>
</evidence>
<evidence type="ECO:0000256" key="2">
    <source>
        <dbReference type="SAM" id="Phobius"/>
    </source>
</evidence>
<keyword evidence="1" id="KW-0479">Metal-binding</keyword>
<keyword evidence="2" id="KW-1133">Transmembrane helix</keyword>
<evidence type="ECO:0000313" key="5">
    <source>
        <dbReference type="Proteomes" id="UP000799428"/>
    </source>
</evidence>
<dbReference type="Gene3D" id="3.30.40.10">
    <property type="entry name" value="Zinc/RING finger domain, C3HC4 (zinc finger)"/>
    <property type="match status" value="1"/>
</dbReference>
<keyword evidence="5" id="KW-1185">Reference proteome</keyword>
<feature type="domain" description="RING-type" evidence="3">
    <location>
        <begin position="167"/>
        <end position="207"/>
    </location>
</feature>
<dbReference type="SMART" id="SM00184">
    <property type="entry name" value="RING"/>
    <property type="match status" value="1"/>
</dbReference>
<feature type="transmembrane region" description="Helical" evidence="2">
    <location>
        <begin position="37"/>
        <end position="57"/>
    </location>
</feature>
<dbReference type="InterPro" id="IPR001841">
    <property type="entry name" value="Znf_RING"/>
</dbReference>
<dbReference type="Proteomes" id="UP000799428">
    <property type="component" value="Unassembled WGS sequence"/>
</dbReference>
<protein>
    <recommendedName>
        <fullName evidence="3">RING-type domain-containing protein</fullName>
    </recommendedName>
</protein>
<keyword evidence="2" id="KW-0812">Transmembrane</keyword>
<dbReference type="InterPro" id="IPR013083">
    <property type="entry name" value="Znf_RING/FYVE/PHD"/>
</dbReference>
<keyword evidence="2" id="KW-0472">Membrane</keyword>
<gene>
    <name evidence="4" type="ORF">K504DRAFT_498357</name>
</gene>
<dbReference type="PROSITE" id="PS50089">
    <property type="entry name" value="ZF_RING_2"/>
    <property type="match status" value="1"/>
</dbReference>
<sequence length="238" mass="25980">MANNRAFNESHSNTELVTMNVRAEEAGTGSGHGHDNLALAVILPALFAIVLIVLVGISPNVKVMMYGTLLIYGGLGQCNSDAQTRRRRHSRVERREEKKEIGEIGSELQGAGLGCLGQESTKDTPGGIFYCRARVVVSVTLVPSPLFVTLFQGVQMVNGLHAHNSVICLDEFEDAAQIRGLGCLHVFHQECLDDWFGRWNEYCPLCHRPIIQGLKGKSERAMGRRGLRVAVPGAGFLV</sequence>
<dbReference type="SUPFAM" id="SSF57850">
    <property type="entry name" value="RING/U-box"/>
    <property type="match status" value="1"/>
</dbReference>
<proteinExistence type="predicted"/>
<dbReference type="InterPro" id="IPR044249">
    <property type="entry name" value="XERICO-like"/>
</dbReference>
<dbReference type="OrthoDB" id="8062037at2759"/>
<reference evidence="4" key="1">
    <citation type="journal article" date="2020" name="Stud. Mycol.">
        <title>101 Dothideomycetes genomes: a test case for predicting lifestyles and emergence of pathogens.</title>
        <authorList>
            <person name="Haridas S."/>
            <person name="Albert R."/>
            <person name="Binder M."/>
            <person name="Bloem J."/>
            <person name="Labutti K."/>
            <person name="Salamov A."/>
            <person name="Andreopoulos B."/>
            <person name="Baker S."/>
            <person name="Barry K."/>
            <person name="Bills G."/>
            <person name="Bluhm B."/>
            <person name="Cannon C."/>
            <person name="Castanera R."/>
            <person name="Culley D."/>
            <person name="Daum C."/>
            <person name="Ezra D."/>
            <person name="Gonzalez J."/>
            <person name="Henrissat B."/>
            <person name="Kuo A."/>
            <person name="Liang C."/>
            <person name="Lipzen A."/>
            <person name="Lutzoni F."/>
            <person name="Magnuson J."/>
            <person name="Mondo S."/>
            <person name="Nolan M."/>
            <person name="Ohm R."/>
            <person name="Pangilinan J."/>
            <person name="Park H.-J."/>
            <person name="Ramirez L."/>
            <person name="Alfaro M."/>
            <person name="Sun H."/>
            <person name="Tritt A."/>
            <person name="Yoshinaga Y."/>
            <person name="Zwiers L.-H."/>
            <person name="Turgeon B."/>
            <person name="Goodwin S."/>
            <person name="Spatafora J."/>
            <person name="Crous P."/>
            <person name="Grigoriev I."/>
        </authorList>
    </citation>
    <scope>NUCLEOTIDE SEQUENCE</scope>
    <source>
        <strain evidence="4">CBS 279.74</strain>
    </source>
</reference>
<keyword evidence="1" id="KW-0863">Zinc-finger</keyword>
<dbReference type="PANTHER" id="PTHR47258">
    <property type="match status" value="1"/>
</dbReference>
<dbReference type="Pfam" id="PF13639">
    <property type="entry name" value="zf-RING_2"/>
    <property type="match status" value="1"/>
</dbReference>